<keyword evidence="2" id="KW-1185">Reference proteome</keyword>
<organism evidence="1 2">
    <name type="scientific">Cerrena zonata</name>
    <dbReference type="NCBI Taxonomy" id="2478898"/>
    <lineage>
        <taxon>Eukaryota</taxon>
        <taxon>Fungi</taxon>
        <taxon>Dikarya</taxon>
        <taxon>Basidiomycota</taxon>
        <taxon>Agaricomycotina</taxon>
        <taxon>Agaricomycetes</taxon>
        <taxon>Polyporales</taxon>
        <taxon>Cerrenaceae</taxon>
        <taxon>Cerrena</taxon>
    </lineage>
</organism>
<dbReference type="Proteomes" id="UP001385951">
    <property type="component" value="Unassembled WGS sequence"/>
</dbReference>
<dbReference type="AlphaFoldDB" id="A0AAW0FH34"/>
<sequence length="58" mass="6848">MSFTVVSKKTWYCLLEPFFIQLCILIDQSNICLLGDRRLKFILIHQFDPQGFQVLITL</sequence>
<comment type="caution">
    <text evidence="1">The sequence shown here is derived from an EMBL/GenBank/DDBJ whole genome shotgun (WGS) entry which is preliminary data.</text>
</comment>
<dbReference type="EMBL" id="JASBNA010000054">
    <property type="protein sequence ID" value="KAK7679896.1"/>
    <property type="molecule type" value="Genomic_DNA"/>
</dbReference>
<gene>
    <name evidence="1" type="ORF">QCA50_017055</name>
</gene>
<name>A0AAW0FH34_9APHY</name>
<proteinExistence type="predicted"/>
<reference evidence="1 2" key="1">
    <citation type="submission" date="2022-09" db="EMBL/GenBank/DDBJ databases">
        <authorList>
            <person name="Palmer J.M."/>
        </authorList>
    </citation>
    <scope>NUCLEOTIDE SEQUENCE [LARGE SCALE GENOMIC DNA]</scope>
    <source>
        <strain evidence="1 2">DSM 7382</strain>
    </source>
</reference>
<protein>
    <recommendedName>
        <fullName evidence="3">Photosystem II protein I</fullName>
    </recommendedName>
</protein>
<evidence type="ECO:0000313" key="2">
    <source>
        <dbReference type="Proteomes" id="UP001385951"/>
    </source>
</evidence>
<evidence type="ECO:0008006" key="3">
    <source>
        <dbReference type="Google" id="ProtNLM"/>
    </source>
</evidence>
<evidence type="ECO:0000313" key="1">
    <source>
        <dbReference type="EMBL" id="KAK7679896.1"/>
    </source>
</evidence>
<accession>A0AAW0FH34</accession>